<protein>
    <recommendedName>
        <fullName evidence="2">Putative T7SS secretion signal domain-containing protein</fullName>
    </recommendedName>
</protein>
<feature type="compositionally biased region" description="Basic and acidic residues" evidence="1">
    <location>
        <begin position="259"/>
        <end position="271"/>
    </location>
</feature>
<accession>A0A2T7W9Y3</accession>
<comment type="caution">
    <text evidence="3">The sequence shown here is derived from an EMBL/GenBank/DDBJ whole genome shotgun (WGS) entry which is preliminary data.</text>
</comment>
<dbReference type="AlphaFoldDB" id="A0A2T7W9Y3"/>
<evidence type="ECO:0000256" key="1">
    <source>
        <dbReference type="SAM" id="MobiDB-lite"/>
    </source>
</evidence>
<feature type="domain" description="Putative T7SS secretion signal" evidence="2">
    <location>
        <begin position="3"/>
        <end position="159"/>
    </location>
</feature>
<proteinExistence type="predicted"/>
<organism evidence="3 4">
    <name type="scientific">Microbacterium testaceum</name>
    <name type="common">Aureobacterium testaceum</name>
    <name type="synonym">Brevibacterium testaceum</name>
    <dbReference type="NCBI Taxonomy" id="2033"/>
    <lineage>
        <taxon>Bacteria</taxon>
        <taxon>Bacillati</taxon>
        <taxon>Actinomycetota</taxon>
        <taxon>Actinomycetes</taxon>
        <taxon>Micrococcales</taxon>
        <taxon>Microbacteriaceae</taxon>
        <taxon>Microbacterium</taxon>
    </lineage>
</organism>
<dbReference type="Proteomes" id="UP000244649">
    <property type="component" value="Unassembled WGS sequence"/>
</dbReference>
<evidence type="ECO:0000259" key="2">
    <source>
        <dbReference type="Pfam" id="PF21725"/>
    </source>
</evidence>
<name>A0A2T7W9Y3_MICTE</name>
<sequence length="385" mass="39124">MPGAPGALFTYAEQYRDAASGCARAANELARLRQVDGWEGESADAFARRVTTMIKACDNLAEKLNTAAGAWEQYATVLGWGQQKAGDAIAMFAHAAAITAAAAAESPARLGPRGYTGPGTRSLPDPGLSTRSDARALLAYARESVADAAADATVVLRSIAPTAAGGLRTNALASVGNALLEHPDALGQMLGGAALMVGGAALFGGGLAADVTVAGATVGVPANVAGAAAVASGAALAGAGIMNAAAHAAGDSGVSSPSSRDDRTDGRDAKGRFTGKGGRPWVDKEKIGLDETEMTLDDGEQLIRNKVAVRVDGSIQTRYFDGLIKNADGTYTGVEVKSGSAVDRYLANSKNQFAFDSSLSETNSAVGRIDGQLIEVISSRLIRVP</sequence>
<dbReference type="InterPro" id="IPR036689">
    <property type="entry name" value="ESAT-6-like_sf"/>
</dbReference>
<evidence type="ECO:0000313" key="3">
    <source>
        <dbReference type="EMBL" id="PVE68146.1"/>
    </source>
</evidence>
<gene>
    <name evidence="3" type="ORF">DC432_11710</name>
</gene>
<dbReference type="Pfam" id="PF21725">
    <property type="entry name" value="T7SS_signal"/>
    <property type="match status" value="1"/>
</dbReference>
<dbReference type="EMBL" id="QDFT01000030">
    <property type="protein sequence ID" value="PVE68146.1"/>
    <property type="molecule type" value="Genomic_DNA"/>
</dbReference>
<reference evidence="3 4" key="1">
    <citation type="submission" date="2018-04" db="EMBL/GenBank/DDBJ databases">
        <authorList>
            <person name="Go L.Y."/>
            <person name="Mitchell J.A."/>
        </authorList>
    </citation>
    <scope>NUCLEOTIDE SEQUENCE [LARGE SCALE GENOMIC DNA]</scope>
    <source>
        <strain evidence="3 4">TPD7010</strain>
    </source>
</reference>
<feature type="region of interest" description="Disordered" evidence="1">
    <location>
        <begin position="108"/>
        <end position="128"/>
    </location>
</feature>
<feature type="region of interest" description="Disordered" evidence="1">
    <location>
        <begin position="249"/>
        <end position="277"/>
    </location>
</feature>
<dbReference type="SUPFAM" id="SSF140453">
    <property type="entry name" value="EsxAB dimer-like"/>
    <property type="match status" value="1"/>
</dbReference>
<evidence type="ECO:0000313" key="4">
    <source>
        <dbReference type="Proteomes" id="UP000244649"/>
    </source>
</evidence>
<dbReference type="InterPro" id="IPR049082">
    <property type="entry name" value="T7SS_signal"/>
</dbReference>